<dbReference type="GO" id="GO:0003964">
    <property type="term" value="F:RNA-directed DNA polymerase activity"/>
    <property type="evidence" value="ECO:0007669"/>
    <property type="project" value="UniProtKB-KW"/>
</dbReference>
<dbReference type="InterPro" id="IPR012337">
    <property type="entry name" value="RNaseH-like_sf"/>
</dbReference>
<keyword evidence="2" id="KW-0808">Transferase</keyword>
<evidence type="ECO:0000256" key="1">
    <source>
        <dbReference type="SAM" id="MobiDB-lite"/>
    </source>
</evidence>
<reference evidence="2" key="1">
    <citation type="journal article" date="2019" name="Sci. Rep.">
        <title>Draft genome of Tanacetum cinerariifolium, the natural source of mosquito coil.</title>
        <authorList>
            <person name="Yamashiro T."/>
            <person name="Shiraishi A."/>
            <person name="Satake H."/>
            <person name="Nakayama K."/>
        </authorList>
    </citation>
    <scope>NUCLEOTIDE SEQUENCE</scope>
</reference>
<dbReference type="PANTHER" id="PTHR45835:SF99">
    <property type="entry name" value="CHROMO DOMAIN-CONTAINING PROTEIN-RELATED"/>
    <property type="match status" value="1"/>
</dbReference>
<dbReference type="InterPro" id="IPR036397">
    <property type="entry name" value="RNaseH_sf"/>
</dbReference>
<proteinExistence type="predicted"/>
<evidence type="ECO:0000313" key="2">
    <source>
        <dbReference type="EMBL" id="GEX32710.1"/>
    </source>
</evidence>
<dbReference type="EMBL" id="BKCJ010101882">
    <property type="protein sequence ID" value="GEX32710.1"/>
    <property type="molecule type" value="Genomic_DNA"/>
</dbReference>
<dbReference type="SUPFAM" id="SSF53098">
    <property type="entry name" value="Ribonuclease H-like"/>
    <property type="match status" value="1"/>
</dbReference>
<feature type="compositionally biased region" description="Polar residues" evidence="1">
    <location>
        <begin position="389"/>
        <end position="406"/>
    </location>
</feature>
<dbReference type="AlphaFoldDB" id="A0A699H4F0"/>
<gene>
    <name evidence="2" type="ORF">Tci_304685</name>
</gene>
<dbReference type="GO" id="GO:0003676">
    <property type="term" value="F:nucleic acid binding"/>
    <property type="evidence" value="ECO:0007669"/>
    <property type="project" value="InterPro"/>
</dbReference>
<protein>
    <submittedName>
        <fullName evidence="2">Reverse transcriptase domain-containing protein</fullName>
    </submittedName>
</protein>
<accession>A0A699H4F0</accession>
<organism evidence="2">
    <name type="scientific">Tanacetum cinerariifolium</name>
    <name type="common">Dalmatian daisy</name>
    <name type="synonym">Chrysanthemum cinerariifolium</name>
    <dbReference type="NCBI Taxonomy" id="118510"/>
    <lineage>
        <taxon>Eukaryota</taxon>
        <taxon>Viridiplantae</taxon>
        <taxon>Streptophyta</taxon>
        <taxon>Embryophyta</taxon>
        <taxon>Tracheophyta</taxon>
        <taxon>Spermatophyta</taxon>
        <taxon>Magnoliopsida</taxon>
        <taxon>eudicotyledons</taxon>
        <taxon>Gunneridae</taxon>
        <taxon>Pentapetalae</taxon>
        <taxon>asterids</taxon>
        <taxon>campanulids</taxon>
        <taxon>Asterales</taxon>
        <taxon>Asteraceae</taxon>
        <taxon>Asteroideae</taxon>
        <taxon>Anthemideae</taxon>
        <taxon>Anthemidinae</taxon>
        <taxon>Tanacetum</taxon>
    </lineage>
</organism>
<feature type="region of interest" description="Disordered" evidence="1">
    <location>
        <begin position="349"/>
        <end position="376"/>
    </location>
</feature>
<comment type="caution">
    <text evidence="2">The sequence shown here is derived from an EMBL/GenBank/DDBJ whole genome shotgun (WGS) entry which is preliminary data.</text>
</comment>
<keyword evidence="2" id="KW-0695">RNA-directed DNA polymerase</keyword>
<dbReference type="Gene3D" id="3.30.420.10">
    <property type="entry name" value="Ribonuclease H-like superfamily/Ribonuclease H"/>
    <property type="match status" value="1"/>
</dbReference>
<name>A0A699H4F0_TANCI</name>
<keyword evidence="2" id="KW-0548">Nucleotidyltransferase</keyword>
<sequence length="645" mass="73845">MNFVTKLPKTQSGNDTLWVVVDRLTKSAHFLPMKKTDPMDKLARLYLKEVVTRHGIPVSIICDRDSSIKDAPYEALYGRKCQSPVCWAEVGDAQLTGPKLIHETTDKIVQIKQRIQAARDRQKSYDNVRHKPLEFQVGDRVMLKVSPWKEVMRFGKWGKLNPRYIGPFKDEIHIDEKLRFIEEPLKIMDREVKRLNQSLSEEVSATLHNKRTLNKCRILSLMDKAPLTGEDCNNLLYQGVYMWEKFYTRTVNVVSRHTEHHLVEQKKNPNFNAIYNLYVFAWTFKANAIPRGLAWSKVTMFEKSGYEELFASMSNPNVALISSPKEVSHVWFKASTGFIKGLDDQDGTFFQDDQVDDEDGVLDSKSDNGDGVLDSQTKDDTEEAAMLPTMSSNSPQVGNAIASSSYAHPGNEEDVSHLDDNMEIDGQNAKDGYSNSQHHVHLLIKGLGTKIEILSINVAVPPKVDYLMLRTIKPKDDFDEADVDSYDDDYMLLFNVEEQPAKSSLNDMELHQEPDKVDVKDGILEQQPNDDKGKTTVIQETVRSAQIRKKKMAMSLKSPFGQQSDTTLVPIKRKTRLKKTDDIVMPFDLEAGGSRRRWWRRMKKVLPEKLTLYLLMHECHNLPVAVDNDPLETALAYRERMLEFF</sequence>
<dbReference type="PANTHER" id="PTHR45835">
    <property type="entry name" value="YALI0A06105P"/>
    <property type="match status" value="1"/>
</dbReference>
<feature type="region of interest" description="Disordered" evidence="1">
    <location>
        <begin position="388"/>
        <end position="418"/>
    </location>
</feature>